<evidence type="ECO:0000256" key="14">
    <source>
        <dbReference type="PIRSR" id="PIRSR605027-4"/>
    </source>
</evidence>
<reference evidence="17 18" key="1">
    <citation type="journal article" date="2024" name="Plant Biotechnol. J.">
        <title>Dendrobium thyrsiflorum genome and its molecular insights into genes involved in important horticultural traits.</title>
        <authorList>
            <person name="Chen B."/>
            <person name="Wang J.Y."/>
            <person name="Zheng P.J."/>
            <person name="Li K.L."/>
            <person name="Liang Y.M."/>
            <person name="Chen X.F."/>
            <person name="Zhang C."/>
            <person name="Zhao X."/>
            <person name="He X."/>
            <person name="Zhang G.Q."/>
            <person name="Liu Z.J."/>
            <person name="Xu Q."/>
        </authorList>
    </citation>
    <scope>NUCLEOTIDE SEQUENCE [LARGE SCALE GENOMIC DNA]</scope>
    <source>
        <strain evidence="17">GZMU011</strain>
    </source>
</reference>
<keyword evidence="9 15" id="KW-0472">Membrane</keyword>
<evidence type="ECO:0000256" key="16">
    <source>
        <dbReference type="SAM" id="MobiDB-lite"/>
    </source>
</evidence>
<dbReference type="PANTHER" id="PTHR10896:SF20">
    <property type="entry name" value="BETA-1,4-XYLOSYLTRANSFERASE IRX9L-RELATED"/>
    <property type="match status" value="1"/>
</dbReference>
<comment type="caution">
    <text evidence="17">The sequence shown here is derived from an EMBL/GenBank/DDBJ whole genome shotgun (WGS) entry which is preliminary data.</text>
</comment>
<accession>A0ABD0V8F4</accession>
<evidence type="ECO:0000313" key="17">
    <source>
        <dbReference type="EMBL" id="KAL0920903.1"/>
    </source>
</evidence>
<keyword evidence="13" id="KW-0464">Manganese</keyword>
<feature type="region of interest" description="Disordered" evidence="16">
    <location>
        <begin position="1"/>
        <end position="36"/>
    </location>
</feature>
<dbReference type="EC" id="2.4.-.-" evidence="15"/>
<keyword evidence="13" id="KW-0479">Metal-binding</keyword>
<evidence type="ECO:0000256" key="3">
    <source>
        <dbReference type="ARBA" id="ARBA00022676"/>
    </source>
</evidence>
<keyword evidence="10" id="KW-0325">Glycoprotein</keyword>
<protein>
    <recommendedName>
        <fullName evidence="15">Glycosyltransferases</fullName>
        <ecNumber evidence="15">2.4.-.-</ecNumber>
    </recommendedName>
</protein>
<evidence type="ECO:0000256" key="13">
    <source>
        <dbReference type="PIRSR" id="PIRSR605027-3"/>
    </source>
</evidence>
<keyword evidence="4 15" id="KW-0808">Transferase</keyword>
<dbReference type="Pfam" id="PF03360">
    <property type="entry name" value="Glyco_transf_43"/>
    <property type="match status" value="1"/>
</dbReference>
<evidence type="ECO:0000256" key="4">
    <source>
        <dbReference type="ARBA" id="ARBA00022679"/>
    </source>
</evidence>
<keyword evidence="8 15" id="KW-0333">Golgi apparatus</keyword>
<evidence type="ECO:0000256" key="10">
    <source>
        <dbReference type="ARBA" id="ARBA00023180"/>
    </source>
</evidence>
<evidence type="ECO:0000256" key="1">
    <source>
        <dbReference type="ARBA" id="ARBA00004323"/>
    </source>
</evidence>
<comment type="similarity">
    <text evidence="2 15">Belongs to the glycosyltransferase 43 family.</text>
</comment>
<proteinExistence type="inferred from homology"/>
<keyword evidence="6 15" id="KW-0735">Signal-anchor</keyword>
<keyword evidence="11 15" id="KW-0961">Cell wall biogenesis/degradation</keyword>
<evidence type="ECO:0000256" key="7">
    <source>
        <dbReference type="ARBA" id="ARBA00022989"/>
    </source>
</evidence>
<comment type="function">
    <text evidence="15">Involved in the synthesis of glucuronoxylan hemicellulose in secondary cell walls.</text>
</comment>
<dbReference type="InterPro" id="IPR029044">
    <property type="entry name" value="Nucleotide-diphossugar_trans"/>
</dbReference>
<dbReference type="GO" id="GO:0000139">
    <property type="term" value="C:Golgi membrane"/>
    <property type="evidence" value="ECO:0007669"/>
    <property type="project" value="UniProtKB-SubCell"/>
</dbReference>
<feature type="compositionally biased region" description="Polar residues" evidence="16">
    <location>
        <begin position="1"/>
        <end position="12"/>
    </location>
</feature>
<keyword evidence="5 15" id="KW-0812">Transmembrane</keyword>
<feature type="active site" description="Proton donor/acceptor" evidence="12">
    <location>
        <position position="391"/>
    </location>
</feature>
<dbReference type="SUPFAM" id="SSF53448">
    <property type="entry name" value="Nucleotide-diphospho-sugar transferases"/>
    <property type="match status" value="1"/>
</dbReference>
<evidence type="ECO:0000313" key="18">
    <source>
        <dbReference type="Proteomes" id="UP001552299"/>
    </source>
</evidence>
<dbReference type="EMBL" id="JANQDX010000007">
    <property type="protein sequence ID" value="KAL0920903.1"/>
    <property type="molecule type" value="Genomic_DNA"/>
</dbReference>
<dbReference type="PANTHER" id="PTHR10896">
    <property type="entry name" value="GALACTOSYLGALACTOSYLXYLOSYLPROTEIN 3-BETA-GLUCURONOSYLTRANSFERASE BETA-1,3-GLUCURONYLTRANSFERASE"/>
    <property type="match status" value="1"/>
</dbReference>
<organism evidence="17 18">
    <name type="scientific">Dendrobium thyrsiflorum</name>
    <name type="common">Pinecone-like raceme dendrobium</name>
    <name type="synonym">Orchid</name>
    <dbReference type="NCBI Taxonomy" id="117978"/>
    <lineage>
        <taxon>Eukaryota</taxon>
        <taxon>Viridiplantae</taxon>
        <taxon>Streptophyta</taxon>
        <taxon>Embryophyta</taxon>
        <taxon>Tracheophyta</taxon>
        <taxon>Spermatophyta</taxon>
        <taxon>Magnoliopsida</taxon>
        <taxon>Liliopsida</taxon>
        <taxon>Asparagales</taxon>
        <taxon>Orchidaceae</taxon>
        <taxon>Epidendroideae</taxon>
        <taxon>Malaxideae</taxon>
        <taxon>Dendrobiinae</taxon>
        <taxon>Dendrobium</taxon>
    </lineage>
</organism>
<keyword evidence="18" id="KW-1185">Reference proteome</keyword>
<dbReference type="FunFam" id="3.90.550.10:FF:000064">
    <property type="entry name" value="Glycosyltransferases"/>
    <property type="match status" value="1"/>
</dbReference>
<dbReference type="Gene3D" id="3.90.550.10">
    <property type="entry name" value="Spore Coat Polysaccharide Biosynthesis Protein SpsA, Chain A"/>
    <property type="match status" value="1"/>
</dbReference>
<evidence type="ECO:0000256" key="9">
    <source>
        <dbReference type="ARBA" id="ARBA00023136"/>
    </source>
</evidence>
<dbReference type="CDD" id="cd00218">
    <property type="entry name" value="GlcAT-I"/>
    <property type="match status" value="1"/>
</dbReference>
<dbReference type="GO" id="GO:0071555">
    <property type="term" value="P:cell wall organization"/>
    <property type="evidence" value="ECO:0007669"/>
    <property type="project" value="UniProtKB-KW"/>
</dbReference>
<keyword evidence="3" id="KW-0328">Glycosyltransferase</keyword>
<keyword evidence="7 15" id="KW-1133">Transmembrane helix</keyword>
<evidence type="ECO:0000256" key="6">
    <source>
        <dbReference type="ARBA" id="ARBA00022968"/>
    </source>
</evidence>
<comment type="subcellular location">
    <subcellularLocation>
        <location evidence="1 15">Golgi apparatus membrane</location>
        <topology evidence="1 15">Single-pass type II membrane protein</topology>
    </subcellularLocation>
</comment>
<evidence type="ECO:0000256" key="15">
    <source>
        <dbReference type="RuleBase" id="RU363127"/>
    </source>
</evidence>
<evidence type="ECO:0000256" key="11">
    <source>
        <dbReference type="ARBA" id="ARBA00023316"/>
    </source>
</evidence>
<feature type="site" description="Interaction with galactose moiety of substrate glycoprotein" evidence="14">
    <location>
        <position position="328"/>
    </location>
</feature>
<feature type="transmembrane region" description="Helical" evidence="15">
    <location>
        <begin position="92"/>
        <end position="113"/>
    </location>
</feature>
<comment type="cofactor">
    <cofactor evidence="13">
        <name>Mn(2+)</name>
        <dbReference type="ChEBI" id="CHEBI:29035"/>
    </cofactor>
</comment>
<evidence type="ECO:0000256" key="5">
    <source>
        <dbReference type="ARBA" id="ARBA00022692"/>
    </source>
</evidence>
<evidence type="ECO:0000256" key="12">
    <source>
        <dbReference type="PIRSR" id="PIRSR605027-1"/>
    </source>
</evidence>
<dbReference type="InterPro" id="IPR005027">
    <property type="entry name" value="Glyco_trans_43"/>
</dbReference>
<gene>
    <name evidence="17" type="ORF">M5K25_007921</name>
</gene>
<sequence>MKMTSFRRSTSIVHRDGSVPSDDETLDTSPSPKPSHTRTYLILGRLLNSLLSSLDFLTESDRVITAVHNVFYQRSSRSVERSKAKGLFMKGAVFRFFICFLVGIFIGFTPIPMVDISKNSFSRHRAFSFHEEPVIRNFQKGKNSVGNDILTTHKSFLKEDINTGASTKLELTSNSLNFSSSLSSTHDFRLVSRKLLIIVTATYARSFQSFHLNRLAQTLRNVPHPLLWIVVEMSLQSAETAKILRDTGVMYRHLVCDQNVTSVKDKGIQQRNVALSHIEKHQLDGIVLFADDDKIYSLELFDEMQDIRRFGTWPVAVLTEDKKRYLLEGPVCNGSQIIGWHTDRSKSSRRFHIEMSGFAFNSTILWDPTRWHRPTIDLIRHQDSVREGFKESKFVEQLVEDESQMEGLADNCSRILVWHLHFEANELLHPNGWLIQRNLEAVIPLL</sequence>
<name>A0ABD0V8F4_DENTH</name>
<dbReference type="Proteomes" id="UP001552299">
    <property type="component" value="Unassembled WGS sequence"/>
</dbReference>
<feature type="binding site" evidence="13">
    <location>
        <position position="293"/>
    </location>
    <ligand>
        <name>Mn(2+)</name>
        <dbReference type="ChEBI" id="CHEBI:29035"/>
    </ligand>
</feature>
<dbReference type="AlphaFoldDB" id="A0ABD0V8F4"/>
<evidence type="ECO:0000256" key="8">
    <source>
        <dbReference type="ARBA" id="ARBA00023034"/>
    </source>
</evidence>
<dbReference type="GO" id="GO:0016757">
    <property type="term" value="F:glycosyltransferase activity"/>
    <property type="evidence" value="ECO:0007669"/>
    <property type="project" value="UniProtKB-KW"/>
</dbReference>
<evidence type="ECO:0000256" key="2">
    <source>
        <dbReference type="ARBA" id="ARBA00007706"/>
    </source>
</evidence>